<protein>
    <recommendedName>
        <fullName evidence="1">VOC domain-containing protein</fullName>
    </recommendedName>
</protein>
<dbReference type="OrthoDB" id="9798430at2"/>
<dbReference type="PROSITE" id="PS51819">
    <property type="entry name" value="VOC"/>
    <property type="match status" value="1"/>
</dbReference>
<dbReference type="SUPFAM" id="SSF54593">
    <property type="entry name" value="Glyoxalase/Bleomycin resistance protein/Dihydroxybiphenyl dioxygenase"/>
    <property type="match status" value="1"/>
</dbReference>
<reference evidence="2 3" key="1">
    <citation type="submission" date="2018-11" db="EMBL/GenBank/DDBJ databases">
        <title>Sequencing the genomes of 1000 actinobacteria strains.</title>
        <authorList>
            <person name="Klenk H.-P."/>
        </authorList>
    </citation>
    <scope>NUCLEOTIDE SEQUENCE [LARGE SCALE GENOMIC DNA]</scope>
    <source>
        <strain evidence="2 3">DSM 13521</strain>
    </source>
</reference>
<dbReference type="Pfam" id="PF00903">
    <property type="entry name" value="Glyoxalase"/>
    <property type="match status" value="1"/>
</dbReference>
<name>A0A3N2CZZ8_9MICO</name>
<gene>
    <name evidence="2" type="ORF">EDD28_2507</name>
</gene>
<sequence length="154" mass="16026">MSDAPVTWPRSITAVTLGVEDVGRSLAFYRALGWAADEVHDEVAFVHLAGQVLCLFARAGLAADTGRDDLVPGSGSVALARNVETADDVDRAYAAALAAGALGVTPPRPTDWGGRSCYVADPDGHLWELAWNPFWLIGPDGVFAGDAPAADPAP</sequence>
<comment type="caution">
    <text evidence="2">The sequence shown here is derived from an EMBL/GenBank/DDBJ whole genome shotgun (WGS) entry which is preliminary data.</text>
</comment>
<dbReference type="PANTHER" id="PTHR36503:SF3">
    <property type="entry name" value="BLR0126 PROTEIN"/>
    <property type="match status" value="1"/>
</dbReference>
<dbReference type="PANTHER" id="PTHR36503">
    <property type="entry name" value="BLR2520 PROTEIN"/>
    <property type="match status" value="1"/>
</dbReference>
<accession>A0A3N2CZZ8</accession>
<keyword evidence="3" id="KW-1185">Reference proteome</keyword>
<dbReference type="InterPro" id="IPR029068">
    <property type="entry name" value="Glyas_Bleomycin-R_OHBP_Dase"/>
</dbReference>
<evidence type="ECO:0000313" key="2">
    <source>
        <dbReference type="EMBL" id="ROR93100.1"/>
    </source>
</evidence>
<dbReference type="EMBL" id="RKHQ01000002">
    <property type="protein sequence ID" value="ROR93100.1"/>
    <property type="molecule type" value="Genomic_DNA"/>
</dbReference>
<dbReference type="RefSeq" id="WP_123740110.1">
    <property type="nucleotide sequence ID" value="NZ_RKHQ01000002.1"/>
</dbReference>
<dbReference type="InterPro" id="IPR037523">
    <property type="entry name" value="VOC_core"/>
</dbReference>
<dbReference type="Proteomes" id="UP000275356">
    <property type="component" value="Unassembled WGS sequence"/>
</dbReference>
<evidence type="ECO:0000259" key="1">
    <source>
        <dbReference type="PROSITE" id="PS51819"/>
    </source>
</evidence>
<dbReference type="InterPro" id="IPR004360">
    <property type="entry name" value="Glyas_Fos-R_dOase_dom"/>
</dbReference>
<organism evidence="2 3">
    <name type="scientific">Salana multivorans</name>
    <dbReference type="NCBI Taxonomy" id="120377"/>
    <lineage>
        <taxon>Bacteria</taxon>
        <taxon>Bacillati</taxon>
        <taxon>Actinomycetota</taxon>
        <taxon>Actinomycetes</taxon>
        <taxon>Micrococcales</taxon>
        <taxon>Beutenbergiaceae</taxon>
        <taxon>Salana</taxon>
    </lineage>
</organism>
<dbReference type="Gene3D" id="3.10.180.10">
    <property type="entry name" value="2,3-Dihydroxybiphenyl 1,2-Dioxygenase, domain 1"/>
    <property type="match status" value="1"/>
</dbReference>
<feature type="domain" description="VOC" evidence="1">
    <location>
        <begin position="11"/>
        <end position="132"/>
    </location>
</feature>
<dbReference type="AlphaFoldDB" id="A0A3N2CZZ8"/>
<evidence type="ECO:0000313" key="3">
    <source>
        <dbReference type="Proteomes" id="UP000275356"/>
    </source>
</evidence>
<proteinExistence type="predicted"/>